<keyword evidence="2" id="KW-1185">Reference proteome</keyword>
<dbReference type="AlphaFoldDB" id="K9ZZB7"/>
<protein>
    <submittedName>
        <fullName evidence="1">Uncharacterized protein</fullName>
    </submittedName>
</protein>
<organism evidence="1 2">
    <name type="scientific">Deinococcus peraridilitoris (strain DSM 19664 / LMG 22246 / CIP 109416 / KR-200)</name>
    <dbReference type="NCBI Taxonomy" id="937777"/>
    <lineage>
        <taxon>Bacteria</taxon>
        <taxon>Thermotogati</taxon>
        <taxon>Deinococcota</taxon>
        <taxon>Deinococci</taxon>
        <taxon>Deinococcales</taxon>
        <taxon>Deinococcaceae</taxon>
        <taxon>Deinococcus</taxon>
    </lineage>
</organism>
<proteinExistence type="predicted"/>
<dbReference type="KEGG" id="dpd:Deipe_1447"/>
<evidence type="ECO:0000313" key="1">
    <source>
        <dbReference type="EMBL" id="AFZ66988.1"/>
    </source>
</evidence>
<name>K9ZZB7_DEIPD</name>
<gene>
    <name evidence="1" type="ordered locus">Deipe_1447</name>
</gene>
<dbReference type="RefSeq" id="WP_015235296.1">
    <property type="nucleotide sequence ID" value="NC_019793.1"/>
</dbReference>
<sequence length="105" mass="11091">MAKQLFLAAWLLSINGTDVQPGQIVSLDLSKEEESALVGEGKVLSKVKSDLPSNFVARSKVIEAGFPLLEQLEGKTPEDLVEAGLDEASAAKVVDAAAKLLANQE</sequence>
<evidence type="ECO:0000313" key="2">
    <source>
        <dbReference type="Proteomes" id="UP000010467"/>
    </source>
</evidence>
<dbReference type="HOGENOM" id="CLU_2232168_0_0_0"/>
<dbReference type="EMBL" id="CP003382">
    <property type="protein sequence ID" value="AFZ66988.1"/>
    <property type="molecule type" value="Genomic_DNA"/>
</dbReference>
<dbReference type="PATRIC" id="fig|937777.3.peg.1452"/>
<dbReference type="Proteomes" id="UP000010467">
    <property type="component" value="Chromosome"/>
</dbReference>
<dbReference type="Gene3D" id="1.10.150.20">
    <property type="entry name" value="5' to 3' exonuclease, C-terminal subdomain"/>
    <property type="match status" value="1"/>
</dbReference>
<reference evidence="2" key="1">
    <citation type="submission" date="2012-03" db="EMBL/GenBank/DDBJ databases">
        <title>Complete sequence of chromosome of Deinococcus peraridilitoris DSM 19664.</title>
        <authorList>
            <person name="Lucas S."/>
            <person name="Copeland A."/>
            <person name="Lapidus A."/>
            <person name="Glavina del Rio T."/>
            <person name="Dalin E."/>
            <person name="Tice H."/>
            <person name="Bruce D."/>
            <person name="Goodwin L."/>
            <person name="Pitluck S."/>
            <person name="Peters L."/>
            <person name="Mikhailova N."/>
            <person name="Lu M."/>
            <person name="Kyrpides N."/>
            <person name="Mavromatis K."/>
            <person name="Ivanova N."/>
            <person name="Brettin T."/>
            <person name="Detter J.C."/>
            <person name="Han C."/>
            <person name="Larimer F."/>
            <person name="Land M."/>
            <person name="Hauser L."/>
            <person name="Markowitz V."/>
            <person name="Cheng J.-F."/>
            <person name="Hugenholtz P."/>
            <person name="Woyke T."/>
            <person name="Wu D."/>
            <person name="Pukall R."/>
            <person name="Steenblock K."/>
            <person name="Brambilla E."/>
            <person name="Klenk H.-P."/>
            <person name="Eisen J.A."/>
        </authorList>
    </citation>
    <scope>NUCLEOTIDE SEQUENCE [LARGE SCALE GENOMIC DNA]</scope>
    <source>
        <strain evidence="2">DSM 19664 / LMG 22246 / CIP 109416 / KR-200</strain>
    </source>
</reference>
<dbReference type="STRING" id="937777.Deipe_1447"/>
<accession>K9ZZB7</accession>